<dbReference type="PANTHER" id="PTHR24264">
    <property type="entry name" value="TRYPSIN-RELATED"/>
    <property type="match status" value="1"/>
</dbReference>
<dbReference type="GO" id="GO:0006508">
    <property type="term" value="P:proteolysis"/>
    <property type="evidence" value="ECO:0007669"/>
    <property type="project" value="UniProtKB-KW"/>
</dbReference>
<keyword evidence="7" id="KW-1015">Disulfide bond</keyword>
<dbReference type="GO" id="GO:0004252">
    <property type="term" value="F:serine-type endopeptidase activity"/>
    <property type="evidence" value="ECO:0007669"/>
    <property type="project" value="InterPro"/>
</dbReference>
<feature type="signal peptide" evidence="10">
    <location>
        <begin position="1"/>
        <end position="17"/>
    </location>
</feature>
<evidence type="ECO:0000313" key="13">
    <source>
        <dbReference type="Proteomes" id="UP001381693"/>
    </source>
</evidence>
<evidence type="ECO:0000256" key="5">
    <source>
        <dbReference type="ARBA" id="ARBA00022820"/>
    </source>
</evidence>
<dbReference type="EC" id="3.4.21.84" evidence="9"/>
<evidence type="ECO:0000313" key="12">
    <source>
        <dbReference type="EMBL" id="KAK7076698.1"/>
    </source>
</evidence>
<dbReference type="InterPro" id="IPR043504">
    <property type="entry name" value="Peptidase_S1_PA_chymotrypsin"/>
</dbReference>
<name>A0AAN8X912_HALRR</name>
<dbReference type="AlphaFoldDB" id="A0AAN8X912"/>
<evidence type="ECO:0000256" key="10">
    <source>
        <dbReference type="SAM" id="SignalP"/>
    </source>
</evidence>
<gene>
    <name evidence="12" type="primary">PRSS41_2</name>
    <name evidence="12" type="ORF">SK128_018520</name>
</gene>
<accession>A0AAN8X912</accession>
<evidence type="ECO:0000256" key="9">
    <source>
        <dbReference type="ARBA" id="ARBA00066707"/>
    </source>
</evidence>
<dbReference type="PROSITE" id="PS00134">
    <property type="entry name" value="TRYPSIN_HIS"/>
    <property type="match status" value="1"/>
</dbReference>
<sequence length="326" mass="36358">MGTLLFLLSLWSAVGRSMYLQGPGNITPNRGSLRTVDISPPYVGTELSCGKSAVKELLGPFIPIRRSWQSEPIIVGGVEAKRNAWPWMALLGVEEGRGEYNWFCAGALINDQWILTAAHCLDEITPRIVRLGEHDYNDDLDQAAHEDFAIEKQISYPEYTFPMAYHDLALLKLAKKVTIKEFVSPVCLPWQEESRTDLTGRRVKVTGWGDTRDFGNPSSILQEVDVTVFPTSECENKYRKLRQFRLTWPNGIGEETTCAGDRAGGRDACQGDSGGPSIYYSKGKWIVKGVVSKGYGCGSQLYPGLYANVQYPPHLAWIKKVAFENN</sequence>
<dbReference type="Gene3D" id="2.40.10.10">
    <property type="entry name" value="Trypsin-like serine proteases"/>
    <property type="match status" value="1"/>
</dbReference>
<keyword evidence="1" id="KW-0768">Sushi</keyword>
<evidence type="ECO:0000256" key="6">
    <source>
        <dbReference type="ARBA" id="ARBA00022825"/>
    </source>
</evidence>
<evidence type="ECO:0000256" key="2">
    <source>
        <dbReference type="ARBA" id="ARBA00022670"/>
    </source>
</evidence>
<evidence type="ECO:0000256" key="7">
    <source>
        <dbReference type="ARBA" id="ARBA00023157"/>
    </source>
</evidence>
<keyword evidence="5" id="KW-0353">Hemolymph clotting</keyword>
<dbReference type="InterPro" id="IPR001254">
    <property type="entry name" value="Trypsin_dom"/>
</dbReference>
<keyword evidence="4" id="KW-0378">Hydrolase</keyword>
<protein>
    <recommendedName>
        <fullName evidence="9">limulus clotting factor C</fullName>
        <ecNumber evidence="9">3.4.21.84</ecNumber>
    </recommendedName>
</protein>
<feature type="domain" description="Peptidase S1" evidence="11">
    <location>
        <begin position="74"/>
        <end position="323"/>
    </location>
</feature>
<dbReference type="CDD" id="cd00190">
    <property type="entry name" value="Tryp_SPc"/>
    <property type="match status" value="1"/>
</dbReference>
<dbReference type="PRINTS" id="PR00722">
    <property type="entry name" value="CHYMOTRYPSIN"/>
</dbReference>
<feature type="chain" id="PRO_5042958131" description="limulus clotting factor C" evidence="10">
    <location>
        <begin position="18"/>
        <end position="326"/>
    </location>
</feature>
<organism evidence="12 13">
    <name type="scientific">Halocaridina rubra</name>
    <name type="common">Hawaiian red shrimp</name>
    <dbReference type="NCBI Taxonomy" id="373956"/>
    <lineage>
        <taxon>Eukaryota</taxon>
        <taxon>Metazoa</taxon>
        <taxon>Ecdysozoa</taxon>
        <taxon>Arthropoda</taxon>
        <taxon>Crustacea</taxon>
        <taxon>Multicrustacea</taxon>
        <taxon>Malacostraca</taxon>
        <taxon>Eumalacostraca</taxon>
        <taxon>Eucarida</taxon>
        <taxon>Decapoda</taxon>
        <taxon>Pleocyemata</taxon>
        <taxon>Caridea</taxon>
        <taxon>Atyoidea</taxon>
        <taxon>Atyidae</taxon>
        <taxon>Halocaridina</taxon>
    </lineage>
</organism>
<evidence type="ECO:0000259" key="11">
    <source>
        <dbReference type="PROSITE" id="PS50240"/>
    </source>
</evidence>
<dbReference type="InterPro" id="IPR001314">
    <property type="entry name" value="Peptidase_S1A"/>
</dbReference>
<keyword evidence="6" id="KW-0720">Serine protease</keyword>
<comment type="caution">
    <text evidence="12">The sequence shown here is derived from an EMBL/GenBank/DDBJ whole genome shotgun (WGS) entry which is preliminary data.</text>
</comment>
<dbReference type="SMART" id="SM00020">
    <property type="entry name" value="Tryp_SPc"/>
    <property type="match status" value="1"/>
</dbReference>
<comment type="catalytic activity">
    <reaction evidence="8">
        <text>Selective cleavage of 103-Arg-|-Ser-104 and 124-Ile-|-Ile-125 bonds in Limulus clotting factor B to form activated factor B. Cleavage of -Pro-Arg-|-Xaa- bonds in synthetic substrates.</text>
        <dbReference type="EC" id="3.4.21.84"/>
    </reaction>
</comment>
<keyword evidence="3 10" id="KW-0732">Signal</keyword>
<dbReference type="EMBL" id="JAXCGZ010009571">
    <property type="protein sequence ID" value="KAK7076698.1"/>
    <property type="molecule type" value="Genomic_DNA"/>
</dbReference>
<dbReference type="Pfam" id="PF00089">
    <property type="entry name" value="Trypsin"/>
    <property type="match status" value="1"/>
</dbReference>
<evidence type="ECO:0000256" key="4">
    <source>
        <dbReference type="ARBA" id="ARBA00022801"/>
    </source>
</evidence>
<dbReference type="GO" id="GO:0005615">
    <property type="term" value="C:extracellular space"/>
    <property type="evidence" value="ECO:0007669"/>
    <property type="project" value="TreeGrafter"/>
</dbReference>
<reference evidence="12 13" key="1">
    <citation type="submission" date="2023-11" db="EMBL/GenBank/DDBJ databases">
        <title>Halocaridina rubra genome assembly.</title>
        <authorList>
            <person name="Smith C."/>
        </authorList>
    </citation>
    <scope>NUCLEOTIDE SEQUENCE [LARGE SCALE GENOMIC DNA]</scope>
    <source>
        <strain evidence="12">EP-1</strain>
        <tissue evidence="12">Whole</tissue>
    </source>
</reference>
<keyword evidence="13" id="KW-1185">Reference proteome</keyword>
<proteinExistence type="predicted"/>
<dbReference type="PROSITE" id="PS50240">
    <property type="entry name" value="TRYPSIN_DOM"/>
    <property type="match status" value="1"/>
</dbReference>
<dbReference type="InterPro" id="IPR018114">
    <property type="entry name" value="TRYPSIN_HIS"/>
</dbReference>
<evidence type="ECO:0000256" key="1">
    <source>
        <dbReference type="ARBA" id="ARBA00022659"/>
    </source>
</evidence>
<evidence type="ECO:0000256" key="8">
    <source>
        <dbReference type="ARBA" id="ARBA00052079"/>
    </source>
</evidence>
<dbReference type="InterPro" id="IPR009003">
    <property type="entry name" value="Peptidase_S1_PA"/>
</dbReference>
<keyword evidence="2 12" id="KW-0645">Protease</keyword>
<dbReference type="FunFam" id="2.40.10.10:FF:000120">
    <property type="entry name" value="Putative serine protease"/>
    <property type="match status" value="1"/>
</dbReference>
<dbReference type="PANTHER" id="PTHR24264:SF54">
    <property type="entry name" value="PEPTIDASE S1 DOMAIN-CONTAINING PROTEIN"/>
    <property type="match status" value="1"/>
</dbReference>
<evidence type="ECO:0000256" key="3">
    <source>
        <dbReference type="ARBA" id="ARBA00022729"/>
    </source>
</evidence>
<dbReference type="Proteomes" id="UP001381693">
    <property type="component" value="Unassembled WGS sequence"/>
</dbReference>
<dbReference type="SUPFAM" id="SSF50494">
    <property type="entry name" value="Trypsin-like serine proteases"/>
    <property type="match status" value="1"/>
</dbReference>
<dbReference type="GO" id="GO:0042381">
    <property type="term" value="P:hemolymph coagulation"/>
    <property type="evidence" value="ECO:0007669"/>
    <property type="project" value="UniProtKB-KW"/>
</dbReference>
<dbReference type="InterPro" id="IPR050127">
    <property type="entry name" value="Serine_Proteases_S1"/>
</dbReference>